<proteinExistence type="predicted"/>
<sequence>MKDCTWLKDERGMALPFALAVTVLAFLLTSTALSSYSRSLQAANTDWARIQAQYAAESGLARMRQRVCADPNGDRPLSTPLNGFHTRSTVEKTEDGIFRIRSVAQKENVKQSIAAELDPRTCTIRRWEP</sequence>
<dbReference type="Proteomes" id="UP000199387">
    <property type="component" value="Unassembled WGS sequence"/>
</dbReference>
<keyword evidence="2" id="KW-1185">Reference proteome</keyword>
<dbReference type="RefSeq" id="WP_091565375.1">
    <property type="nucleotide sequence ID" value="NZ_FMZA01000001.1"/>
</dbReference>
<evidence type="ECO:0000313" key="2">
    <source>
        <dbReference type="Proteomes" id="UP000199387"/>
    </source>
</evidence>
<dbReference type="EMBL" id="FMZA01000001">
    <property type="protein sequence ID" value="SDB95598.1"/>
    <property type="molecule type" value="Genomic_DNA"/>
</dbReference>
<accession>A0A1G6HN93</accession>
<dbReference type="OrthoDB" id="2991022at2"/>
<gene>
    <name evidence="1" type="ORF">SAMN04488112_10198</name>
</gene>
<dbReference type="STRING" id="1236220.SAMN04488112_10198"/>
<evidence type="ECO:0000313" key="1">
    <source>
        <dbReference type="EMBL" id="SDB95598.1"/>
    </source>
</evidence>
<dbReference type="AlphaFoldDB" id="A0A1G6HN93"/>
<name>A0A1G6HN93_9BACL</name>
<reference evidence="1 2" key="1">
    <citation type="submission" date="2016-10" db="EMBL/GenBank/DDBJ databases">
        <authorList>
            <person name="de Groot N.N."/>
        </authorList>
    </citation>
    <scope>NUCLEOTIDE SEQUENCE [LARGE SCALE GENOMIC DNA]</scope>
    <source>
        <strain evidence="1 2">DSM 45514</strain>
    </source>
</reference>
<organism evidence="1 2">
    <name type="scientific">Melghirimyces thermohalophilus</name>
    <dbReference type="NCBI Taxonomy" id="1236220"/>
    <lineage>
        <taxon>Bacteria</taxon>
        <taxon>Bacillati</taxon>
        <taxon>Bacillota</taxon>
        <taxon>Bacilli</taxon>
        <taxon>Bacillales</taxon>
        <taxon>Thermoactinomycetaceae</taxon>
        <taxon>Melghirimyces</taxon>
    </lineage>
</organism>
<protein>
    <submittedName>
        <fullName evidence="1">Uncharacterized protein</fullName>
    </submittedName>
</protein>